<organism evidence="1 2">
    <name type="scientific">Parvularcula mediterranea</name>
    <dbReference type="NCBI Taxonomy" id="2732508"/>
    <lineage>
        <taxon>Bacteria</taxon>
        <taxon>Pseudomonadati</taxon>
        <taxon>Pseudomonadota</taxon>
        <taxon>Alphaproteobacteria</taxon>
        <taxon>Parvularculales</taxon>
        <taxon>Parvularculaceae</taxon>
        <taxon>Parvularcula</taxon>
    </lineage>
</organism>
<dbReference type="Proteomes" id="UP000536835">
    <property type="component" value="Unassembled WGS sequence"/>
</dbReference>
<sequence>MVSAIDGIAPTPPSREAELRSAAEALQVSLFTEFLKESGLMEAIAPMGGPMEALQAMVLEVVAQDLAASETQLADQFYRQLKTLDQSAAGRE</sequence>
<name>A0A7Y3RJS0_9PROT</name>
<dbReference type="RefSeq" id="WP_173196809.1">
    <property type="nucleotide sequence ID" value="NZ_JABFCX010000002.1"/>
</dbReference>
<evidence type="ECO:0000313" key="1">
    <source>
        <dbReference type="EMBL" id="NNU15377.1"/>
    </source>
</evidence>
<gene>
    <name evidence="1" type="ORF">HK107_03425</name>
</gene>
<evidence type="ECO:0000313" key="2">
    <source>
        <dbReference type="Proteomes" id="UP000536835"/>
    </source>
</evidence>
<dbReference type="EMBL" id="JABFCX010000002">
    <property type="protein sequence ID" value="NNU15377.1"/>
    <property type="molecule type" value="Genomic_DNA"/>
</dbReference>
<accession>A0A7Y3RJS0</accession>
<dbReference type="AlphaFoldDB" id="A0A7Y3RJS0"/>
<proteinExistence type="predicted"/>
<protein>
    <submittedName>
        <fullName evidence="1">Uncharacterized protein</fullName>
    </submittedName>
</protein>
<reference evidence="1 2" key="1">
    <citation type="submission" date="2020-05" db="EMBL/GenBank/DDBJ databases">
        <title>Parvularcula mediterraneae sp. nov., isolated from polypropylene straw from shallow seawater of the seashore of Laganas in Zakynthos island, Greece.</title>
        <authorList>
            <person name="Szabo I."/>
            <person name="Al-Omari J."/>
            <person name="Rado J."/>
            <person name="Szerdahelyi G.S."/>
        </authorList>
    </citation>
    <scope>NUCLEOTIDE SEQUENCE [LARGE SCALE GENOMIC DNA]</scope>
    <source>
        <strain evidence="1 2">ZS-1/3</strain>
    </source>
</reference>
<keyword evidence="2" id="KW-1185">Reference proteome</keyword>
<comment type="caution">
    <text evidence="1">The sequence shown here is derived from an EMBL/GenBank/DDBJ whole genome shotgun (WGS) entry which is preliminary data.</text>
</comment>